<dbReference type="PROSITE" id="PS50919">
    <property type="entry name" value="MIR"/>
    <property type="match status" value="1"/>
</dbReference>
<reference evidence="9" key="1">
    <citation type="submission" date="2025-08" db="UniProtKB">
        <authorList>
            <consortium name="Ensembl"/>
        </authorList>
    </citation>
    <scope>IDENTIFICATION</scope>
</reference>
<dbReference type="Gene3D" id="1.10.490.160">
    <property type="match status" value="2"/>
</dbReference>
<dbReference type="InterPro" id="IPR048581">
    <property type="entry name" value="RYDR_Jsol"/>
</dbReference>
<evidence type="ECO:0000256" key="6">
    <source>
        <dbReference type="ARBA" id="ARBA00022951"/>
    </source>
</evidence>
<feature type="domain" description="MIR" evidence="8">
    <location>
        <begin position="40"/>
        <end position="99"/>
    </location>
</feature>
<reference evidence="9" key="2">
    <citation type="submission" date="2025-09" db="UniProtKB">
        <authorList>
            <consortium name="Ensembl"/>
        </authorList>
    </citation>
    <scope>IDENTIFICATION</scope>
</reference>
<keyword evidence="2" id="KW-0406">Ion transport</keyword>
<dbReference type="SMART" id="SM00472">
    <property type="entry name" value="MIR"/>
    <property type="match status" value="1"/>
</dbReference>
<evidence type="ECO:0000256" key="5">
    <source>
        <dbReference type="ARBA" id="ARBA00022837"/>
    </source>
</evidence>
<evidence type="ECO:0000256" key="3">
    <source>
        <dbReference type="ARBA" id="ARBA00022673"/>
    </source>
</evidence>
<dbReference type="GO" id="GO:0030018">
    <property type="term" value="C:Z disc"/>
    <property type="evidence" value="ECO:0007669"/>
    <property type="project" value="TreeGrafter"/>
</dbReference>
<dbReference type="InterPro" id="IPR035762">
    <property type="entry name" value="SPRY3_RyR"/>
</dbReference>
<dbReference type="InterPro" id="IPR013333">
    <property type="entry name" value="Ryan_recept"/>
</dbReference>
<sequence>ECLTIPSTDQNEKVLYETGGAGVRARSLWRVEPLRISWSGSNIRWGQPFRLRHITTGKYLALNEDEGLVMLDREKSDTTSTAFCFRELKEKQDSSLKRDIDGMGVPEIKYGDSICFVQHVASALWLTYKAQDAKSARLGPLKRKVILHQEGHMDDGLTLQRCQHEESQAARIIRNTTSLFICLVVFHSGNNRTLSPSALPVEEMAQTLQDLITYFQLPEEDLGHEDKQSKLRSLKNRQNLFKEEGMLALVLNCIDRLNDYNSAAHFAGIAREDHGTAWKEILNLLYKLLAALIRGNRNNCTQFSSNLDWLISKLDRLESSSGILEVLHCILIESPEALNIIAEEHIKSIISLLDKHGRNYKVLDVLCSLCVCNGVAVRANQNLICDNLLPRRDLLLQTRLINDVTSIRPNIFLGVAEGSAQYKKWYFELIIDQVDPFLTAEPTHLRVGWASTSGYAPYPGGGEGWGGNGVGDDLYSYGFDGLHLWSGRVPRAVASVNQHLLASDDVVSCCLDLGVPSISFRINGQPVQGMFENFSTEGFFFPVVSLSAGVKVRFLLGGRHGEFKFLPPAGYAPCYEALLPKEKMKLEPVKEYKRDSDGVRDLLGTTQFLSQASFIPCPIDTSQIALPFHLEKIRDKLAENIHELWGMNKIELGWTYGKIRDDNKRHHPSLHLKENKVVYMMSNGYKPAPLDLSEVKLLPSQEFLVDKLAENAHNVWAKDRIKQGWTYGIQQDLKNKRNPRLVPYALLDERTKKSNRDSLREAVRTFAGYGYSIEPPDQEIVEKVSIDKIRFFRVERSYAVKSGKWYFEFEAVTGGDMRVGWARPGCRPDIELGADDQAFVFEGSKGQRWHQGSGFFGRSWQPGDVVGCMINLDDKSIIFTLNGELLITSKGSELAFADFGIESGFVPVCALGLAQIGRMNLGMDASTFKYYTMCGLQEGFEPFAVNMNRDVAMWFSKRLPTFVNVPKNHPHIEIWRIDGTIESPPRLKVTHKTFGTQNSNSDMIYCRLSMPIEFRSSFSFGMGVENASSDVFQKRLDLVLVILFHALSVNVICSILIGFGKVINPSQHLPISITNMFFSSFQYFYSLRIFAGQDPSSVWVGWVTPDYHFYSENFDLNKNCTVTVTLGDERGRVHESVKRSNCYMVWGGDVIANSQRSGRSNVDLEIGCFVDLATGMLSFTANGKELGSCYQVEPNTKLFPATFVQPTSTNLVQFELGKLKNTMPLSAAIFKSEERNPVPQCPPRLDVQTITPVLWSRMPNSFLKVETERVSERHGWVVQCLEPLQMMALHIPEENRYIWKELQDYKTFLLSVSALGNTRVAYALCSHVDVSQLFYTIDNQYLPGLLRSGFYDLLISIHLEHAKQAKVMMNNEFIIPVTDETRTIKLYPDETKKHGLPGVGLSTCLKPGFNFSTPCFIVTSEEHQTSSPEIPLDTLKSKAISMLTEAVQCSGTHIRDPVGGQVAFQFVPVLKLIATLLIMGVFDDDDVKQVLLLIDPNVFGDHKEETEERTEKEEVTQVEEKAVEAGEKAIKETKAPAKGLLQTRLPESVKLQMCHLLNYFCDCELQHRVEAIVSFADCYVSKLQYNQKYRYNELMQALNMSAALTAKKTKEFRSPPQEQINMLLNFQLGEDCPCPEEIRDELYEFHDDLLIHCGIPLEEEEEEEEDSSLTGKLRSLIYKIKGPPKAEKAEPKEEEEKSPTTLKELISQTMVRWSQEDQIQDPELVRIMYTLLRRQYDSIGELLQALRKAYTISAASVKDTINLLAALGQIRSLLSVRMGKEEELLMINGLGDIMNNKVFYQHPNLMRVLGMHETVMDVMVNVLGGDKSQQIVFPKMVASCCRFLCYFCRISRQNQKAMFEHLSYLLENSSVGLGTGSTPLDVAAASVMDNNELALALEEPDLDKVVTYLAGCGLQSCPVLLAKGYPDIGWNPIEGERYLSFLRFAVFVNSESVEENASVVVKLLIRRPECFGPDLRGEGGNGLLAAMQEAIRISENPTRDLPSQAYKREGDDDDEEEEIVHMGNAIMSFYSALIDLLGRCAPEMHLIQSGKGEAIRIRSILRSLVPTEDLVGIISIPLKLSTVNKDGTVNEPDMSANFCPDHKAPMVLFLDRVYGIKDQSFLLHLLEVGFLPDLRASASLDTVSISLWTLALNRYICSAVFPLLKRCAPLFSGTEHHASLVDSMLHTIYRLSKGRSLTKAQRDTIEECLLAICHHLRPSMLQQLLRRLVFDVPLLNEYCKMPLKLLTNHYEQCWKYYCLPSGMGSYGIAAEEELHLTEKLFWGIFDSLSHKKYDPELFRMALPCLSAIAGALPPDYLDTRIRSTLEKQTSVDPEGNFDPKPVIFLYYSSLTFFSPFGWKYGVSLDENMKTHPLIRPFKTLTEKEKEIYRWPARESLKTMLAMGWSLERAKEGGEAILHQRENEKLRSISQSSQVRWNCLHLERKSLENYHNIWAKKKKMELESKGGGSHPLLVPYDTLTAKEKSRDREKAQELFKFLQVNGIIISRPCYFYVQKDPSETVQTGNRLD</sequence>
<dbReference type="Gene3D" id="2.60.120.920">
    <property type="match status" value="3"/>
</dbReference>
<dbReference type="Pfam" id="PF00622">
    <property type="entry name" value="SPRY"/>
    <property type="match status" value="3"/>
</dbReference>
<keyword evidence="6" id="KW-0703">Sarcoplasmic reticulum</keyword>
<dbReference type="PANTHER" id="PTHR46399:SF9">
    <property type="entry name" value="RYANODINE RECEPTOR 3"/>
    <property type="match status" value="1"/>
</dbReference>
<dbReference type="Ensembl" id="ENSANIT00000026020.1">
    <property type="protein sequence ID" value="ENSANIP00000025186.1"/>
    <property type="gene ID" value="ENSANIG00000016327.1"/>
</dbReference>
<dbReference type="InterPro" id="IPR036300">
    <property type="entry name" value="MIR_dom_sf"/>
</dbReference>
<dbReference type="InterPro" id="IPR035761">
    <property type="entry name" value="SPRY1_RyR"/>
</dbReference>
<keyword evidence="2" id="KW-0813">Transport</keyword>
<feature type="domain" description="B30.2/SPRY" evidence="7">
    <location>
        <begin position="350"/>
        <end position="561"/>
    </location>
</feature>
<dbReference type="CDD" id="cd12878">
    <property type="entry name" value="SPRY2_RyR"/>
    <property type="match status" value="1"/>
</dbReference>
<keyword evidence="10" id="KW-1185">Reference proteome</keyword>
<accession>A0A8B9NLM3</accession>
<dbReference type="CDD" id="cd12877">
    <property type="entry name" value="SPRY1_RyR"/>
    <property type="match status" value="1"/>
</dbReference>
<dbReference type="GO" id="GO:0042383">
    <property type="term" value="C:sarcolemma"/>
    <property type="evidence" value="ECO:0007669"/>
    <property type="project" value="TreeGrafter"/>
</dbReference>
<dbReference type="FunFam" id="2.60.120.920:FF:000003">
    <property type="entry name" value="ryanodine receptor isoform X2"/>
    <property type="match status" value="1"/>
</dbReference>
<dbReference type="GO" id="GO:0014808">
    <property type="term" value="P:release of sequestered calcium ion into cytosol by sarcoplasmic reticulum"/>
    <property type="evidence" value="ECO:0007669"/>
    <property type="project" value="TreeGrafter"/>
</dbReference>
<evidence type="ECO:0000256" key="1">
    <source>
        <dbReference type="ARBA" id="ARBA00004326"/>
    </source>
</evidence>
<proteinExistence type="predicted"/>
<dbReference type="PANTHER" id="PTHR46399">
    <property type="entry name" value="B30.2/SPRY DOMAIN-CONTAINING PROTEIN"/>
    <property type="match status" value="1"/>
</dbReference>
<dbReference type="FunFam" id="2.60.120.920:FF:000019">
    <property type="entry name" value="Ryanodine receptor 1 (skeletal)"/>
    <property type="match status" value="1"/>
</dbReference>
<dbReference type="GO" id="GO:0006941">
    <property type="term" value="P:striated muscle contraction"/>
    <property type="evidence" value="ECO:0007669"/>
    <property type="project" value="TreeGrafter"/>
</dbReference>
<evidence type="ECO:0000256" key="4">
    <source>
        <dbReference type="ARBA" id="ARBA00022737"/>
    </source>
</evidence>
<dbReference type="InterPro" id="IPR013320">
    <property type="entry name" value="ConA-like_dom_sf"/>
</dbReference>
<keyword evidence="4" id="KW-0677">Repeat</keyword>
<dbReference type="FunFam" id="2.60.120.920:FF:000002">
    <property type="entry name" value="ryanodine receptor isoform X2"/>
    <property type="match status" value="1"/>
</dbReference>
<dbReference type="Gene3D" id="1.25.10.30">
    <property type="entry name" value="IP3 receptor type 1 binding core, RIH domain"/>
    <property type="match status" value="1"/>
</dbReference>
<dbReference type="FunFam" id="1.25.10.30:FF:000002">
    <property type="entry name" value="ryanodine receptor isoform X2"/>
    <property type="match status" value="1"/>
</dbReference>
<dbReference type="Gene3D" id="6.20.350.10">
    <property type="match status" value="1"/>
</dbReference>
<feature type="domain" description="B30.2/SPRY" evidence="7">
    <location>
        <begin position="724"/>
        <end position="926"/>
    </location>
</feature>
<dbReference type="Pfam" id="PF21119">
    <property type="entry name" value="RYDR_Jsol"/>
    <property type="match status" value="1"/>
</dbReference>
<dbReference type="Pfam" id="PF02026">
    <property type="entry name" value="RyR"/>
    <property type="match status" value="4"/>
</dbReference>
<keyword evidence="3" id="KW-0107">Calcium channel</keyword>
<keyword evidence="3" id="KW-0407">Ion channel</keyword>
<evidence type="ECO:0000259" key="8">
    <source>
        <dbReference type="PROSITE" id="PS50919"/>
    </source>
</evidence>
<dbReference type="InterPro" id="IPR016093">
    <property type="entry name" value="MIR_motif"/>
</dbReference>
<evidence type="ECO:0000256" key="2">
    <source>
        <dbReference type="ARBA" id="ARBA00022568"/>
    </source>
</evidence>
<organism evidence="9 10">
    <name type="scientific">Accipiter nisus</name>
    <name type="common">Eurasian sparrowhawk</name>
    <dbReference type="NCBI Taxonomy" id="211598"/>
    <lineage>
        <taxon>Eukaryota</taxon>
        <taxon>Metazoa</taxon>
        <taxon>Chordata</taxon>
        <taxon>Craniata</taxon>
        <taxon>Vertebrata</taxon>
        <taxon>Euteleostomi</taxon>
        <taxon>Archelosauria</taxon>
        <taxon>Archosauria</taxon>
        <taxon>Dinosauria</taxon>
        <taxon>Saurischia</taxon>
        <taxon>Theropoda</taxon>
        <taxon>Coelurosauria</taxon>
        <taxon>Aves</taxon>
        <taxon>Neognathae</taxon>
        <taxon>Neoaves</taxon>
        <taxon>Telluraves</taxon>
        <taxon>Accipitrimorphae</taxon>
        <taxon>Accipitriformes</taxon>
        <taxon>Accipitridae</taxon>
        <taxon>Accipitrinae</taxon>
        <taxon>Accipiter</taxon>
    </lineage>
</organism>
<dbReference type="InterPro" id="IPR003032">
    <property type="entry name" value="Ryanodine_rcpt"/>
</dbReference>
<feature type="domain" description="B30.2/SPRY" evidence="7">
    <location>
        <begin position="999"/>
        <end position="1221"/>
    </location>
</feature>
<dbReference type="Proteomes" id="UP000694541">
    <property type="component" value="Unplaced"/>
</dbReference>
<evidence type="ECO:0000259" key="7">
    <source>
        <dbReference type="PROSITE" id="PS50188"/>
    </source>
</evidence>
<dbReference type="SMART" id="SM00449">
    <property type="entry name" value="SPRY"/>
    <property type="match status" value="3"/>
</dbReference>
<dbReference type="GO" id="GO:0033017">
    <property type="term" value="C:sarcoplasmic reticulum membrane"/>
    <property type="evidence" value="ECO:0007669"/>
    <property type="project" value="UniProtKB-SubCell"/>
</dbReference>
<dbReference type="InterPro" id="IPR003877">
    <property type="entry name" value="SPRY_dom"/>
</dbReference>
<dbReference type="SUPFAM" id="SSF100909">
    <property type="entry name" value="IP3 receptor type 1 binding core, domain 2"/>
    <property type="match status" value="2"/>
</dbReference>
<dbReference type="InterPro" id="IPR001870">
    <property type="entry name" value="B30.2/SPRY"/>
</dbReference>
<dbReference type="InterPro" id="IPR043136">
    <property type="entry name" value="B30.2/SPRY_sf"/>
</dbReference>
<dbReference type="InterPro" id="IPR035910">
    <property type="entry name" value="RyR/IP3R_RIH_dom_sf"/>
</dbReference>
<dbReference type="SUPFAM" id="SSF49899">
    <property type="entry name" value="Concanavalin A-like lectins/glucanases"/>
    <property type="match status" value="3"/>
</dbReference>
<protein>
    <submittedName>
        <fullName evidence="9">Ryanodine receptor 3</fullName>
    </submittedName>
</protein>
<dbReference type="GO" id="GO:0005790">
    <property type="term" value="C:smooth endoplasmic reticulum"/>
    <property type="evidence" value="ECO:0007669"/>
    <property type="project" value="TreeGrafter"/>
</dbReference>
<comment type="subcellular location">
    <subcellularLocation>
        <location evidence="1">Sarcoplasmic reticulum membrane</location>
        <topology evidence="1">Multi-pass membrane protein</topology>
    </subcellularLocation>
</comment>
<dbReference type="Pfam" id="PF02815">
    <property type="entry name" value="MIR"/>
    <property type="match status" value="1"/>
</dbReference>
<dbReference type="PROSITE" id="PS50188">
    <property type="entry name" value="B302_SPRY"/>
    <property type="match status" value="3"/>
</dbReference>
<evidence type="ECO:0000313" key="9">
    <source>
        <dbReference type="Ensembl" id="ENSANIP00000025186.1"/>
    </source>
</evidence>
<name>A0A8B9NLM3_9AVES</name>
<dbReference type="InterPro" id="IPR035764">
    <property type="entry name" value="SPRY2_RyR"/>
</dbReference>
<dbReference type="GO" id="GO:0005219">
    <property type="term" value="F:ryanodine-sensitive calcium-release channel activity"/>
    <property type="evidence" value="ECO:0007669"/>
    <property type="project" value="InterPro"/>
</dbReference>
<dbReference type="SUPFAM" id="SSF82109">
    <property type="entry name" value="MIR domain"/>
    <property type="match status" value="1"/>
</dbReference>
<dbReference type="Gene3D" id="2.80.10.50">
    <property type="match status" value="1"/>
</dbReference>
<dbReference type="PRINTS" id="PR00795">
    <property type="entry name" value="RYANODINER"/>
</dbReference>
<dbReference type="InterPro" id="IPR015925">
    <property type="entry name" value="Ryanodine_IP3_receptor"/>
</dbReference>
<dbReference type="GO" id="GO:0034704">
    <property type="term" value="C:calcium channel complex"/>
    <property type="evidence" value="ECO:0007669"/>
    <property type="project" value="TreeGrafter"/>
</dbReference>
<keyword evidence="5" id="KW-0106">Calcium</keyword>
<dbReference type="CDD" id="cd12879">
    <property type="entry name" value="SPRY3_RyR"/>
    <property type="match status" value="1"/>
</dbReference>
<keyword evidence="2" id="KW-0109">Calcium transport</keyword>
<evidence type="ECO:0000313" key="10">
    <source>
        <dbReference type="Proteomes" id="UP000694541"/>
    </source>
</evidence>
<dbReference type="Pfam" id="PF01365">
    <property type="entry name" value="RYDR_ITPR"/>
    <property type="match status" value="2"/>
</dbReference>
<dbReference type="InterPro" id="IPR000699">
    <property type="entry name" value="RIH_dom"/>
</dbReference>